<feature type="domain" description="FHA" evidence="8">
    <location>
        <begin position="108"/>
        <end position="163"/>
    </location>
</feature>
<protein>
    <recommendedName>
        <fullName evidence="12">FHA domain-containing protein</fullName>
    </recommendedName>
</protein>
<dbReference type="PROSITE" id="PS50006">
    <property type="entry name" value="FHA_DOMAIN"/>
    <property type="match status" value="1"/>
</dbReference>
<dbReference type="Pfam" id="PF17123">
    <property type="entry name" value="zf-RING_11"/>
    <property type="match status" value="1"/>
</dbReference>
<evidence type="ECO:0000313" key="10">
    <source>
        <dbReference type="EMBL" id="OAD72188.1"/>
    </source>
</evidence>
<dbReference type="PROSITE" id="PS50089">
    <property type="entry name" value="ZF_RING_2"/>
    <property type="match status" value="1"/>
</dbReference>
<dbReference type="GO" id="GO:0016567">
    <property type="term" value="P:protein ubiquitination"/>
    <property type="evidence" value="ECO:0007669"/>
    <property type="project" value="TreeGrafter"/>
</dbReference>
<proteinExistence type="predicted"/>
<dbReference type="AlphaFoldDB" id="A0A162N8V3"/>
<dbReference type="GO" id="GO:0006511">
    <property type="term" value="P:ubiquitin-dependent protein catabolic process"/>
    <property type="evidence" value="ECO:0007669"/>
    <property type="project" value="TreeGrafter"/>
</dbReference>
<evidence type="ECO:0000256" key="7">
    <source>
        <dbReference type="SAM" id="MobiDB-lite"/>
    </source>
</evidence>
<dbReference type="GeneID" id="29004445"/>
<evidence type="ECO:0000256" key="5">
    <source>
        <dbReference type="ARBA" id="ARBA00022833"/>
    </source>
</evidence>
<feature type="region of interest" description="Disordered" evidence="7">
    <location>
        <begin position="1"/>
        <end position="29"/>
    </location>
</feature>
<dbReference type="PANTHER" id="PTHR15067:SF7">
    <property type="entry name" value="E3 UBIQUITIN-PROTEIN LIGASE DMA1-RELATED"/>
    <property type="match status" value="1"/>
</dbReference>
<dbReference type="Gene3D" id="2.60.200.20">
    <property type="match status" value="1"/>
</dbReference>
<dbReference type="OrthoDB" id="687730at2759"/>
<keyword evidence="11" id="KW-1185">Reference proteome</keyword>
<dbReference type="PANTHER" id="PTHR15067">
    <property type="entry name" value="E3 UBIQUITIN-PROTEIN LIGASE RNF8"/>
    <property type="match status" value="1"/>
</dbReference>
<dbReference type="InterPro" id="IPR000253">
    <property type="entry name" value="FHA_dom"/>
</dbReference>
<dbReference type="InterPro" id="IPR001841">
    <property type="entry name" value="Znf_RING"/>
</dbReference>
<feature type="domain" description="RING-type" evidence="9">
    <location>
        <begin position="302"/>
        <end position="345"/>
    </location>
</feature>
<feature type="region of interest" description="Disordered" evidence="7">
    <location>
        <begin position="493"/>
        <end position="679"/>
    </location>
</feature>
<feature type="compositionally biased region" description="Basic and acidic residues" evidence="7">
    <location>
        <begin position="553"/>
        <end position="573"/>
    </location>
</feature>
<organism evidence="10 11">
    <name type="scientific">Phycomyces blakesleeanus (strain ATCC 8743b / DSM 1359 / FGSC 10004 / NBRC 33097 / NRRL 1555)</name>
    <dbReference type="NCBI Taxonomy" id="763407"/>
    <lineage>
        <taxon>Eukaryota</taxon>
        <taxon>Fungi</taxon>
        <taxon>Fungi incertae sedis</taxon>
        <taxon>Mucoromycota</taxon>
        <taxon>Mucoromycotina</taxon>
        <taxon>Mucoromycetes</taxon>
        <taxon>Mucorales</taxon>
        <taxon>Phycomycetaceae</taxon>
        <taxon>Phycomyces</taxon>
    </lineage>
</organism>
<dbReference type="SMART" id="SM00240">
    <property type="entry name" value="FHA"/>
    <property type="match status" value="1"/>
</dbReference>
<keyword evidence="2" id="KW-0479">Metal-binding</keyword>
<name>A0A162N8V3_PHYB8</name>
<evidence type="ECO:0000259" key="8">
    <source>
        <dbReference type="PROSITE" id="PS50006"/>
    </source>
</evidence>
<feature type="compositionally biased region" description="Polar residues" evidence="7">
    <location>
        <begin position="587"/>
        <end position="596"/>
    </location>
</feature>
<dbReference type="RefSeq" id="XP_018290228.1">
    <property type="nucleotide sequence ID" value="XM_018443540.1"/>
</dbReference>
<feature type="compositionally biased region" description="Polar residues" evidence="7">
    <location>
        <begin position="630"/>
        <end position="651"/>
    </location>
</feature>
<evidence type="ECO:0008006" key="12">
    <source>
        <dbReference type="Google" id="ProtNLM"/>
    </source>
</evidence>
<feature type="compositionally biased region" description="Low complexity" evidence="7">
    <location>
        <begin position="608"/>
        <end position="618"/>
    </location>
</feature>
<dbReference type="InterPro" id="IPR008984">
    <property type="entry name" value="SMAD_FHA_dom_sf"/>
</dbReference>
<gene>
    <name evidence="10" type="ORF">PHYBLDRAFT_80024</name>
</gene>
<dbReference type="SUPFAM" id="SSF49879">
    <property type="entry name" value="SMAD/FHA domain"/>
    <property type="match status" value="1"/>
</dbReference>
<dbReference type="GO" id="GO:0005829">
    <property type="term" value="C:cytosol"/>
    <property type="evidence" value="ECO:0007669"/>
    <property type="project" value="TreeGrafter"/>
</dbReference>
<feature type="region of interest" description="Disordered" evidence="7">
    <location>
        <begin position="412"/>
        <end position="439"/>
    </location>
</feature>
<dbReference type="Pfam" id="PF00498">
    <property type="entry name" value="FHA"/>
    <property type="match status" value="1"/>
</dbReference>
<evidence type="ECO:0000256" key="3">
    <source>
        <dbReference type="ARBA" id="ARBA00022771"/>
    </source>
</evidence>
<dbReference type="SUPFAM" id="SSF57850">
    <property type="entry name" value="RING/U-box"/>
    <property type="match status" value="1"/>
</dbReference>
<accession>A0A162N8V3</accession>
<dbReference type="GO" id="GO:0032153">
    <property type="term" value="C:cell division site"/>
    <property type="evidence" value="ECO:0007669"/>
    <property type="project" value="TreeGrafter"/>
</dbReference>
<sequence>MATQFSEPPVETAFHSTSSSPPHGSLRRSLHIPQGATSLISRRFSRTSGVRQSSEPVDIFAVDDHQQPPQQIPQLPTLHVRIVPSIENPNRCMIFDIVDRVLEAGTIIKLGRFAERAMAENHLSFKSKVVSRSHCEIRMEHDGKLYVRDTRSSSGTFLNHVRLSPANQESKNTEIKDGDIVQLGVDYQGGLDEIYRSVKMRFEVNHTQNQTNSYSVSAFTNLRNFTSPPRHMCSSNPGHGTSNLSAGVAACAAACVASTGGSGCTDTAASGSAVSCTQQQVMATTMSADDFYPEESVEVEECCICLYAIAPFQALFVAPCAHSYHYKCIRPLLKSYPGFQCPICRTYSDLEASVAIEAEEVIEKYHTRSPMAISPPLQSSIPLPQAQSLLLSTNPGPVSPSPVIAQPLETVSAANSTDRSLDRPHGQPIEQSDEELELPPFEDTVELTPQETIAVAHPIAVTESALLDPLSTFVPSPALSRTQSARDTDAVDFEGAIRPPLPLPTGTTGTEVVREEDEEYEEASQGNSARRATEALSPSLSPSSSPPASSSIPDRRTTNLMEKIRMAFSEKRKPTVSGRSEGRNSRARSATGYSNVNEDEEMMDGGLSDDPYSPTSSSPSPPSSPGGFQRSLSVITHTLSRQSTTHNNTLANIEEEERPEDRNNRQWNSSDPSAWMYCA</sequence>
<evidence type="ECO:0000256" key="4">
    <source>
        <dbReference type="ARBA" id="ARBA00022786"/>
    </source>
</evidence>
<feature type="compositionally biased region" description="Low complexity" evidence="7">
    <location>
        <begin position="535"/>
        <end position="551"/>
    </location>
</feature>
<evidence type="ECO:0000259" key="9">
    <source>
        <dbReference type="PROSITE" id="PS50089"/>
    </source>
</evidence>
<dbReference type="Proteomes" id="UP000077315">
    <property type="component" value="Unassembled WGS sequence"/>
</dbReference>
<dbReference type="Gene3D" id="3.30.40.10">
    <property type="entry name" value="Zinc/RING finger domain, C3HC4 (zinc finger)"/>
    <property type="match status" value="1"/>
</dbReference>
<dbReference type="InParanoid" id="A0A162N8V3"/>
<evidence type="ECO:0000256" key="2">
    <source>
        <dbReference type="ARBA" id="ARBA00022723"/>
    </source>
</evidence>
<dbReference type="SMART" id="SM00184">
    <property type="entry name" value="RING"/>
    <property type="match status" value="1"/>
</dbReference>
<dbReference type="GO" id="GO:0008270">
    <property type="term" value="F:zinc ion binding"/>
    <property type="evidence" value="ECO:0007669"/>
    <property type="project" value="UniProtKB-KW"/>
</dbReference>
<dbReference type="GO" id="GO:0000151">
    <property type="term" value="C:ubiquitin ligase complex"/>
    <property type="evidence" value="ECO:0007669"/>
    <property type="project" value="TreeGrafter"/>
</dbReference>
<evidence type="ECO:0000256" key="6">
    <source>
        <dbReference type="PROSITE-ProRule" id="PRU00175"/>
    </source>
</evidence>
<dbReference type="STRING" id="763407.A0A162N8V3"/>
<keyword evidence="3 6" id="KW-0863">Zinc-finger</keyword>
<dbReference type="InterPro" id="IPR013083">
    <property type="entry name" value="Znf_RING/FYVE/PHD"/>
</dbReference>
<dbReference type="EMBL" id="KV440984">
    <property type="protein sequence ID" value="OAD72188.1"/>
    <property type="molecule type" value="Genomic_DNA"/>
</dbReference>
<keyword evidence="4" id="KW-0833">Ubl conjugation pathway</keyword>
<dbReference type="GO" id="GO:0061630">
    <property type="term" value="F:ubiquitin protein ligase activity"/>
    <property type="evidence" value="ECO:0007669"/>
    <property type="project" value="TreeGrafter"/>
</dbReference>
<evidence type="ECO:0000313" key="11">
    <source>
        <dbReference type="Proteomes" id="UP000077315"/>
    </source>
</evidence>
<reference evidence="11" key="1">
    <citation type="submission" date="2015-06" db="EMBL/GenBank/DDBJ databases">
        <title>Expansion of signal transduction pathways in fungi by whole-genome duplication.</title>
        <authorList>
            <consortium name="DOE Joint Genome Institute"/>
            <person name="Corrochano L.M."/>
            <person name="Kuo A."/>
            <person name="Marcet-Houben M."/>
            <person name="Polaino S."/>
            <person name="Salamov A."/>
            <person name="Villalobos J.M."/>
            <person name="Alvarez M.I."/>
            <person name="Avalos J."/>
            <person name="Benito E.P."/>
            <person name="Benoit I."/>
            <person name="Burger G."/>
            <person name="Camino L.P."/>
            <person name="Canovas D."/>
            <person name="Cerda-Olmedo E."/>
            <person name="Cheng J.-F."/>
            <person name="Dominguez A."/>
            <person name="Elias M."/>
            <person name="Eslava A.P."/>
            <person name="Glaser F."/>
            <person name="Grimwood J."/>
            <person name="Gutierrez G."/>
            <person name="Heitman J."/>
            <person name="Henrissat B."/>
            <person name="Iturriaga E.A."/>
            <person name="Lang B.F."/>
            <person name="Lavin J.L."/>
            <person name="Lee S."/>
            <person name="Li W."/>
            <person name="Lindquist E."/>
            <person name="Lopez-Garcia S."/>
            <person name="Luque E.M."/>
            <person name="Marcos A.T."/>
            <person name="Martin J."/>
            <person name="McCluskey K."/>
            <person name="Medina H.R."/>
            <person name="Miralles-Duran A."/>
            <person name="Miyazaki A."/>
            <person name="Munoz-Torres E."/>
            <person name="Oguiza J.A."/>
            <person name="Ohm R."/>
            <person name="Olmedo M."/>
            <person name="Orejas M."/>
            <person name="Ortiz-Castellanos L."/>
            <person name="Pisabarro A.G."/>
            <person name="Rodriguez-Romero J."/>
            <person name="Ruiz-Herrera J."/>
            <person name="Ruiz-Vazquez R."/>
            <person name="Sanz C."/>
            <person name="Schackwitz W."/>
            <person name="Schmutz J."/>
            <person name="Shahriari M."/>
            <person name="Shelest E."/>
            <person name="Silva-Franco F."/>
            <person name="Soanes D."/>
            <person name="Syed K."/>
            <person name="Tagua V.G."/>
            <person name="Talbot N.J."/>
            <person name="Thon M."/>
            <person name="De vries R.P."/>
            <person name="Wiebenga A."/>
            <person name="Yadav J.S."/>
            <person name="Braun E.L."/>
            <person name="Baker S."/>
            <person name="Garre V."/>
            <person name="Horwitz B."/>
            <person name="Torres-Martinez S."/>
            <person name="Idnurm A."/>
            <person name="Herrera-Estrella A."/>
            <person name="Gabaldon T."/>
            <person name="Grigoriev I.V."/>
        </authorList>
    </citation>
    <scope>NUCLEOTIDE SEQUENCE [LARGE SCALE GENOMIC DNA]</scope>
    <source>
        <strain evidence="11">NRRL 1555(-)</strain>
    </source>
</reference>
<evidence type="ECO:0000256" key="1">
    <source>
        <dbReference type="ARBA" id="ARBA00022679"/>
    </source>
</evidence>
<dbReference type="VEuPathDB" id="FungiDB:PHYBLDRAFT_80024"/>
<keyword evidence="1" id="KW-0808">Transferase</keyword>
<keyword evidence="5" id="KW-0862">Zinc</keyword>